<dbReference type="AlphaFoldDB" id="A0A9D9GRS7"/>
<feature type="signal peptide" evidence="1">
    <location>
        <begin position="1"/>
        <end position="21"/>
    </location>
</feature>
<feature type="chain" id="PRO_5038780122" description="Lipoprotein" evidence="1">
    <location>
        <begin position="22"/>
        <end position="155"/>
    </location>
</feature>
<evidence type="ECO:0008006" key="4">
    <source>
        <dbReference type="Google" id="ProtNLM"/>
    </source>
</evidence>
<dbReference type="Proteomes" id="UP000823630">
    <property type="component" value="Unassembled WGS sequence"/>
</dbReference>
<comment type="caution">
    <text evidence="2">The sequence shown here is derived from an EMBL/GenBank/DDBJ whole genome shotgun (WGS) entry which is preliminary data.</text>
</comment>
<protein>
    <recommendedName>
        <fullName evidence="4">Lipoprotein</fullName>
    </recommendedName>
</protein>
<proteinExistence type="predicted"/>
<sequence>MRFIFAGMILFSMAACNSVYVKPDSIDATQTFYADRGGYGMKRSIKEKMRERGYNVVVGTAAANRNVFTDSENIEIDTAVIPKNARYIVKVSERGEMFNPFWCPFNGFWWWNFSVSIADQQTGEELMTWRGRACQNSALRMLDDVLDEMEGTNEQ</sequence>
<evidence type="ECO:0000256" key="1">
    <source>
        <dbReference type="SAM" id="SignalP"/>
    </source>
</evidence>
<accession>A0A9D9GRS7</accession>
<evidence type="ECO:0000313" key="3">
    <source>
        <dbReference type="Proteomes" id="UP000823630"/>
    </source>
</evidence>
<keyword evidence="1" id="KW-0732">Signal</keyword>
<gene>
    <name evidence="2" type="ORF">IAC69_00245</name>
</gene>
<reference evidence="2" key="1">
    <citation type="submission" date="2020-10" db="EMBL/GenBank/DDBJ databases">
        <authorList>
            <person name="Gilroy R."/>
        </authorList>
    </citation>
    <scope>NUCLEOTIDE SEQUENCE</scope>
    <source>
        <strain evidence="2">8207</strain>
    </source>
</reference>
<reference evidence="2" key="2">
    <citation type="journal article" date="2021" name="PeerJ">
        <title>Extensive microbial diversity within the chicken gut microbiome revealed by metagenomics and culture.</title>
        <authorList>
            <person name="Gilroy R."/>
            <person name="Ravi A."/>
            <person name="Getino M."/>
            <person name="Pursley I."/>
            <person name="Horton D.L."/>
            <person name="Alikhan N.F."/>
            <person name="Baker D."/>
            <person name="Gharbi K."/>
            <person name="Hall N."/>
            <person name="Watson M."/>
            <person name="Adriaenssens E.M."/>
            <person name="Foster-Nyarko E."/>
            <person name="Jarju S."/>
            <person name="Secka A."/>
            <person name="Antonio M."/>
            <person name="Oren A."/>
            <person name="Chaudhuri R.R."/>
            <person name="La Ragione R."/>
            <person name="Hildebrand F."/>
            <person name="Pallen M.J."/>
        </authorList>
    </citation>
    <scope>NUCLEOTIDE SEQUENCE</scope>
    <source>
        <strain evidence="2">8207</strain>
    </source>
</reference>
<dbReference type="EMBL" id="JADINC010000005">
    <property type="protein sequence ID" value="MBO8424895.1"/>
    <property type="molecule type" value="Genomic_DNA"/>
</dbReference>
<name>A0A9D9GRS7_9PROT</name>
<dbReference type="PROSITE" id="PS51257">
    <property type="entry name" value="PROKAR_LIPOPROTEIN"/>
    <property type="match status" value="1"/>
</dbReference>
<organism evidence="2 3">
    <name type="scientific">Candidatus Enterousia avistercoris</name>
    <dbReference type="NCBI Taxonomy" id="2840788"/>
    <lineage>
        <taxon>Bacteria</taxon>
        <taxon>Pseudomonadati</taxon>
        <taxon>Pseudomonadota</taxon>
        <taxon>Alphaproteobacteria</taxon>
        <taxon>Candidatus Enterousia</taxon>
    </lineage>
</organism>
<evidence type="ECO:0000313" key="2">
    <source>
        <dbReference type="EMBL" id="MBO8424895.1"/>
    </source>
</evidence>